<evidence type="ECO:0000259" key="1">
    <source>
        <dbReference type="Pfam" id="PF01909"/>
    </source>
</evidence>
<feature type="domain" description="Polymerase nucleotidyl transferase" evidence="1">
    <location>
        <begin position="21"/>
        <end position="54"/>
    </location>
</feature>
<dbReference type="GO" id="GO:0016779">
    <property type="term" value="F:nucleotidyltransferase activity"/>
    <property type="evidence" value="ECO:0007669"/>
    <property type="project" value="InterPro"/>
</dbReference>
<dbReference type="SUPFAM" id="SSF81301">
    <property type="entry name" value="Nucleotidyltransferase"/>
    <property type="match status" value="1"/>
</dbReference>
<protein>
    <submittedName>
        <fullName evidence="2">Nucleotidyltransferase domain-containing protein</fullName>
    </submittedName>
</protein>
<reference evidence="2" key="2">
    <citation type="journal article" date="2021" name="PeerJ">
        <title>Extensive microbial diversity within the chicken gut microbiome revealed by metagenomics and culture.</title>
        <authorList>
            <person name="Gilroy R."/>
            <person name="Ravi A."/>
            <person name="Getino M."/>
            <person name="Pursley I."/>
            <person name="Horton D.L."/>
            <person name="Alikhan N.F."/>
            <person name="Baker D."/>
            <person name="Gharbi K."/>
            <person name="Hall N."/>
            <person name="Watson M."/>
            <person name="Adriaenssens E.M."/>
            <person name="Foster-Nyarko E."/>
            <person name="Jarju S."/>
            <person name="Secka A."/>
            <person name="Antonio M."/>
            <person name="Oren A."/>
            <person name="Chaudhuri R.R."/>
            <person name="La Ragione R."/>
            <person name="Hildebrand F."/>
            <person name="Pallen M.J."/>
        </authorList>
    </citation>
    <scope>NUCLEOTIDE SEQUENCE</scope>
    <source>
        <strain evidence="2">CHK199-13235</strain>
    </source>
</reference>
<comment type="caution">
    <text evidence="2">The sequence shown here is derived from an EMBL/GenBank/DDBJ whole genome shotgun (WGS) entry which is preliminary data.</text>
</comment>
<evidence type="ECO:0000313" key="3">
    <source>
        <dbReference type="Proteomes" id="UP000824002"/>
    </source>
</evidence>
<dbReference type="Pfam" id="PF01909">
    <property type="entry name" value="NTP_transf_2"/>
    <property type="match status" value="1"/>
</dbReference>
<dbReference type="EMBL" id="DVJP01000039">
    <property type="protein sequence ID" value="HIS76332.1"/>
    <property type="molecule type" value="Genomic_DNA"/>
</dbReference>
<proteinExistence type="predicted"/>
<dbReference type="CDD" id="cd05403">
    <property type="entry name" value="NT_KNTase_like"/>
    <property type="match status" value="1"/>
</dbReference>
<accession>A0A9D1FMN4</accession>
<gene>
    <name evidence="2" type="ORF">IAB51_05905</name>
</gene>
<sequence length="279" mass="30821">MEDLEKLLQKITASVKVCPGVQGIVLGGSQVTGTAGPDSDLDVGVYYDWETLDLEQLNAIAWSLDDKHRENLVCPEGGWGPWVNCGGWLIIDGVPVDLILRDGNRVKKAVESAERGEFSAHYQTGHPHAFLDIMYRGELAASRLLYAKNENFSQLKEKAEPYPAALKEALIRFFGFEAGFSCMLAEKSLSKGDLSYVAGHLFRSVSAMNQALFALNGQWCLNEKKAALRVDAFVKAPENYSQRVNRVFRSLGGSPETAVRLLQELCGEMRKLCAPYLDS</sequence>
<dbReference type="AlphaFoldDB" id="A0A9D1FMN4"/>
<name>A0A9D1FMN4_9FIRM</name>
<dbReference type="InterPro" id="IPR002934">
    <property type="entry name" value="Polymerase_NTP_transf_dom"/>
</dbReference>
<dbReference type="Gene3D" id="3.30.460.10">
    <property type="entry name" value="Beta Polymerase, domain 2"/>
    <property type="match status" value="1"/>
</dbReference>
<dbReference type="Proteomes" id="UP000824002">
    <property type="component" value="Unassembled WGS sequence"/>
</dbReference>
<organism evidence="2 3">
    <name type="scientific">Candidatus Merdivicinus excrementipullorum</name>
    <dbReference type="NCBI Taxonomy" id="2840867"/>
    <lineage>
        <taxon>Bacteria</taxon>
        <taxon>Bacillati</taxon>
        <taxon>Bacillota</taxon>
        <taxon>Clostridia</taxon>
        <taxon>Eubacteriales</taxon>
        <taxon>Oscillospiraceae</taxon>
        <taxon>Oscillospiraceae incertae sedis</taxon>
        <taxon>Candidatus Merdivicinus</taxon>
    </lineage>
</organism>
<evidence type="ECO:0000313" key="2">
    <source>
        <dbReference type="EMBL" id="HIS76332.1"/>
    </source>
</evidence>
<reference evidence="2" key="1">
    <citation type="submission" date="2020-10" db="EMBL/GenBank/DDBJ databases">
        <authorList>
            <person name="Gilroy R."/>
        </authorList>
    </citation>
    <scope>NUCLEOTIDE SEQUENCE</scope>
    <source>
        <strain evidence="2">CHK199-13235</strain>
    </source>
</reference>
<dbReference type="InterPro" id="IPR043519">
    <property type="entry name" value="NT_sf"/>
</dbReference>